<feature type="compositionally biased region" description="Basic residues" evidence="1">
    <location>
        <begin position="56"/>
        <end position="65"/>
    </location>
</feature>
<feature type="region of interest" description="Disordered" evidence="1">
    <location>
        <begin position="343"/>
        <end position="411"/>
    </location>
</feature>
<dbReference type="PANTHER" id="PTHR12905">
    <property type="entry name" value="METALLOPHOSPHOESTERASE"/>
    <property type="match status" value="1"/>
</dbReference>
<comment type="caution">
    <text evidence="4">The sequence shown here is derived from an EMBL/GenBank/DDBJ whole genome shotgun (WGS) entry which is preliminary data.</text>
</comment>
<proteinExistence type="predicted"/>
<dbReference type="OrthoDB" id="630188at2759"/>
<evidence type="ECO:0000256" key="2">
    <source>
        <dbReference type="SAM" id="SignalP"/>
    </source>
</evidence>
<evidence type="ECO:0000256" key="1">
    <source>
        <dbReference type="SAM" id="MobiDB-lite"/>
    </source>
</evidence>
<dbReference type="InterPro" id="IPR029052">
    <property type="entry name" value="Metallo-depent_PP-like"/>
</dbReference>
<dbReference type="RefSeq" id="XP_018152478.1">
    <property type="nucleotide sequence ID" value="XM_018308061.1"/>
</dbReference>
<protein>
    <submittedName>
        <fullName evidence="4">Calcineurin-like phosphoesterase</fullName>
    </submittedName>
</protein>
<name>A0A1B7XW49_COLHI</name>
<dbReference type="Proteomes" id="UP000092177">
    <property type="component" value="Chromosome 9"/>
</dbReference>
<keyword evidence="5" id="KW-1185">Reference proteome</keyword>
<feature type="domain" description="Calcineurin-like phosphoesterase" evidence="3">
    <location>
        <begin position="96"/>
        <end position="302"/>
    </location>
</feature>
<sequence length="464" mass="50769">MYSLLLRTLILYPVAYSQFSIVCTNQLITRLFAYRTTCNHSNKTSSDPPSAGRGTHTNHRPRPHAPRSMSQHAAGIAIMDHAGISQRRQPVLRRTRFVCVSDTHNTAVKLPKGDVLIHAGDLTNQGSYPELSRAVQWLEKADFESKIVIAGNHDLTLDSTFYAEHGGHFHNQTPQSPDDCIALFTSSPTITYLKHESTTIRLSSPSGPHTSFSIFGSPYSPRNGLWAFGYDAPQHSSSLGAAADLPTLWDDVPLDADIVVTHTPPRTHCDESRARRAAGCEALRRALWRVRPRLAVCGHVHEGRGAQRVRWDVECGNIAFKEEGTEEWLDPGQGNKQSLVNLTAKGGNPLRNDGSHPKPQQPETADTTASIPSTSDRTISGSAAEPGLGTRGLGRDPTSPRSDTAALAGRRGRRETCVVNCAIMAKSYPHVGGKTINKPIVVDLDLPVWEWTRDGMPQFVYAEG</sequence>
<dbReference type="InterPro" id="IPR004843">
    <property type="entry name" value="Calcineurin-like_PHP"/>
</dbReference>
<evidence type="ECO:0000259" key="3">
    <source>
        <dbReference type="Pfam" id="PF00149"/>
    </source>
</evidence>
<dbReference type="GeneID" id="28872168"/>
<dbReference type="GO" id="GO:0016787">
    <property type="term" value="F:hydrolase activity"/>
    <property type="evidence" value="ECO:0007669"/>
    <property type="project" value="InterPro"/>
</dbReference>
<keyword evidence="2" id="KW-0732">Signal</keyword>
<feature type="region of interest" description="Disordered" evidence="1">
    <location>
        <begin position="39"/>
        <end position="71"/>
    </location>
</feature>
<dbReference type="KEGG" id="chig:CH63R_13087"/>
<organism evidence="4 5">
    <name type="scientific">Colletotrichum higginsianum (strain IMI 349063)</name>
    <name type="common">Crucifer anthracnose fungus</name>
    <dbReference type="NCBI Taxonomy" id="759273"/>
    <lineage>
        <taxon>Eukaryota</taxon>
        <taxon>Fungi</taxon>
        <taxon>Dikarya</taxon>
        <taxon>Ascomycota</taxon>
        <taxon>Pezizomycotina</taxon>
        <taxon>Sordariomycetes</taxon>
        <taxon>Hypocreomycetidae</taxon>
        <taxon>Glomerellales</taxon>
        <taxon>Glomerellaceae</taxon>
        <taxon>Colletotrichum</taxon>
        <taxon>Colletotrichum destructivum species complex</taxon>
    </lineage>
</organism>
<dbReference type="PANTHER" id="PTHR12905:SF16">
    <property type="entry name" value="SER_THR PROTEIN PHOSPHATASE FAMILY PROTEIN (AFU_ORTHOLOGUE AFUA_1G06000)"/>
    <property type="match status" value="1"/>
</dbReference>
<dbReference type="AlphaFoldDB" id="A0A1B7XW49"/>
<feature type="chain" id="PRO_5008601118" evidence="2">
    <location>
        <begin position="18"/>
        <end position="464"/>
    </location>
</feature>
<dbReference type="SUPFAM" id="SSF56300">
    <property type="entry name" value="Metallo-dependent phosphatases"/>
    <property type="match status" value="1"/>
</dbReference>
<evidence type="ECO:0000313" key="5">
    <source>
        <dbReference type="Proteomes" id="UP000092177"/>
    </source>
</evidence>
<accession>A0A1B7XW49</accession>
<dbReference type="CDD" id="cd07379">
    <property type="entry name" value="MPP_239FB"/>
    <property type="match status" value="1"/>
</dbReference>
<feature type="signal peptide" evidence="2">
    <location>
        <begin position="1"/>
        <end position="17"/>
    </location>
</feature>
<feature type="compositionally biased region" description="Polar residues" evidence="1">
    <location>
        <begin position="361"/>
        <end position="381"/>
    </location>
</feature>
<evidence type="ECO:0000313" key="4">
    <source>
        <dbReference type="EMBL" id="OBR03960.1"/>
    </source>
</evidence>
<gene>
    <name evidence="4" type="ORF">CH63R_13087</name>
</gene>
<dbReference type="VEuPathDB" id="FungiDB:CH63R_13087"/>
<dbReference type="Pfam" id="PF00149">
    <property type="entry name" value="Metallophos"/>
    <property type="match status" value="1"/>
</dbReference>
<reference evidence="5" key="1">
    <citation type="journal article" date="2017" name="BMC Genomics">
        <title>Gapless genome assembly of Colletotrichum higginsianum reveals chromosome structure and association of transposable elements with secondary metabolite gene clusters.</title>
        <authorList>
            <person name="Dallery J.-F."/>
            <person name="Lapalu N."/>
            <person name="Zampounis A."/>
            <person name="Pigne S."/>
            <person name="Luyten I."/>
            <person name="Amselem J."/>
            <person name="Wittenberg A.H.J."/>
            <person name="Zhou S."/>
            <person name="de Queiroz M.V."/>
            <person name="Robin G.P."/>
            <person name="Auger A."/>
            <person name="Hainaut M."/>
            <person name="Henrissat B."/>
            <person name="Kim K.-T."/>
            <person name="Lee Y.-H."/>
            <person name="Lespinet O."/>
            <person name="Schwartz D.C."/>
            <person name="Thon M.R."/>
            <person name="O'Connell R.J."/>
        </authorList>
    </citation>
    <scope>NUCLEOTIDE SEQUENCE [LARGE SCALE GENOMIC DNA]</scope>
    <source>
        <strain evidence="5">IMI 349063</strain>
    </source>
</reference>
<dbReference type="Gene3D" id="3.60.21.10">
    <property type="match status" value="1"/>
</dbReference>
<feature type="compositionally biased region" description="Polar residues" evidence="1">
    <location>
        <begin position="39"/>
        <end position="48"/>
    </location>
</feature>
<dbReference type="EMBL" id="LTAN01000009">
    <property type="protein sequence ID" value="OBR03960.1"/>
    <property type="molecule type" value="Genomic_DNA"/>
</dbReference>
<dbReference type="InterPro" id="IPR051693">
    <property type="entry name" value="UPF0046_metallophosphoest"/>
</dbReference>